<dbReference type="InterPro" id="IPR036390">
    <property type="entry name" value="WH_DNA-bd_sf"/>
</dbReference>
<evidence type="ECO:0000256" key="4">
    <source>
        <dbReference type="ARBA" id="ARBA00023125"/>
    </source>
</evidence>
<dbReference type="PANTHER" id="PTHR33164:SF5">
    <property type="entry name" value="ORGANIC HYDROPEROXIDE RESISTANCE TRANSCRIPTIONAL REGULATOR"/>
    <property type="match status" value="1"/>
</dbReference>
<dbReference type="GO" id="GO:0006950">
    <property type="term" value="P:response to stress"/>
    <property type="evidence" value="ECO:0007669"/>
    <property type="project" value="TreeGrafter"/>
</dbReference>
<dbReference type="SUPFAM" id="SSF46785">
    <property type="entry name" value="Winged helix' DNA-binding domain"/>
    <property type="match status" value="1"/>
</dbReference>
<evidence type="ECO:0000256" key="5">
    <source>
        <dbReference type="ARBA" id="ARBA00023163"/>
    </source>
</evidence>
<dbReference type="GO" id="GO:0003677">
    <property type="term" value="F:DNA binding"/>
    <property type="evidence" value="ECO:0007669"/>
    <property type="project" value="UniProtKB-KW"/>
</dbReference>
<evidence type="ECO:0000313" key="8">
    <source>
        <dbReference type="Proteomes" id="UP000319148"/>
    </source>
</evidence>
<sequence>MPDLPPADDLLKLENQTCFRLYAASRAITKIYQPLLAEIDLTYPQYLAMLVLWENCEAVTVRTLGQRLMLDSGTLSPLLKRLAAKGLLLKTRGKQDEREVYVSLTEKGTALKEKARQIPELLLCRVLEAQLPVQQVNERLDQLLEFLTGSDQAATV</sequence>
<keyword evidence="3" id="KW-0805">Transcription regulation</keyword>
<dbReference type="Gene3D" id="1.10.10.10">
    <property type="entry name" value="Winged helix-like DNA-binding domain superfamily/Winged helix DNA-binding domain"/>
    <property type="match status" value="1"/>
</dbReference>
<keyword evidence="5" id="KW-0804">Transcription</keyword>
<feature type="domain" description="HTH marR-type" evidence="6">
    <location>
        <begin position="14"/>
        <end position="145"/>
    </location>
</feature>
<evidence type="ECO:0000256" key="1">
    <source>
        <dbReference type="ARBA" id="ARBA00004496"/>
    </source>
</evidence>
<dbReference type="InterPro" id="IPR039422">
    <property type="entry name" value="MarR/SlyA-like"/>
</dbReference>
<proteinExistence type="predicted"/>
<evidence type="ECO:0000256" key="2">
    <source>
        <dbReference type="ARBA" id="ARBA00022490"/>
    </source>
</evidence>
<dbReference type="InterPro" id="IPR036388">
    <property type="entry name" value="WH-like_DNA-bd_sf"/>
</dbReference>
<dbReference type="Proteomes" id="UP000319148">
    <property type="component" value="Unassembled WGS sequence"/>
</dbReference>
<evidence type="ECO:0000313" key="7">
    <source>
        <dbReference type="EMBL" id="TPD59151.1"/>
    </source>
</evidence>
<organism evidence="7 8">
    <name type="scientific">Emcibacter nanhaiensis</name>
    <dbReference type="NCBI Taxonomy" id="1505037"/>
    <lineage>
        <taxon>Bacteria</taxon>
        <taxon>Pseudomonadati</taxon>
        <taxon>Pseudomonadota</taxon>
        <taxon>Alphaproteobacteria</taxon>
        <taxon>Emcibacterales</taxon>
        <taxon>Emcibacteraceae</taxon>
        <taxon>Emcibacter</taxon>
    </lineage>
</organism>
<dbReference type="AlphaFoldDB" id="A0A501PGN8"/>
<dbReference type="Pfam" id="PF22381">
    <property type="entry name" value="Staph_reg_Sar_Rot"/>
    <property type="match status" value="1"/>
</dbReference>
<dbReference type="SMART" id="SM00347">
    <property type="entry name" value="HTH_MARR"/>
    <property type="match status" value="1"/>
</dbReference>
<dbReference type="PROSITE" id="PS50995">
    <property type="entry name" value="HTH_MARR_2"/>
    <property type="match status" value="1"/>
</dbReference>
<evidence type="ECO:0000256" key="3">
    <source>
        <dbReference type="ARBA" id="ARBA00023015"/>
    </source>
</evidence>
<dbReference type="GO" id="GO:0003700">
    <property type="term" value="F:DNA-binding transcription factor activity"/>
    <property type="evidence" value="ECO:0007669"/>
    <property type="project" value="InterPro"/>
</dbReference>
<dbReference type="GO" id="GO:0005737">
    <property type="term" value="C:cytoplasm"/>
    <property type="evidence" value="ECO:0007669"/>
    <property type="project" value="UniProtKB-SubCell"/>
</dbReference>
<keyword evidence="4" id="KW-0238">DNA-binding</keyword>
<dbReference type="FunFam" id="1.10.10.10:FF:000163">
    <property type="entry name" value="MarR family transcriptional regulator"/>
    <property type="match status" value="1"/>
</dbReference>
<dbReference type="InterPro" id="IPR055166">
    <property type="entry name" value="Transc_reg_Sar_Rot_HTH"/>
</dbReference>
<dbReference type="EMBL" id="VFIY01000015">
    <property type="protein sequence ID" value="TPD59151.1"/>
    <property type="molecule type" value="Genomic_DNA"/>
</dbReference>
<keyword evidence="8" id="KW-1185">Reference proteome</keyword>
<gene>
    <name evidence="7" type="ORF">FIV46_13050</name>
</gene>
<dbReference type="PANTHER" id="PTHR33164">
    <property type="entry name" value="TRANSCRIPTIONAL REGULATOR, MARR FAMILY"/>
    <property type="match status" value="1"/>
</dbReference>
<keyword evidence="2" id="KW-0963">Cytoplasm</keyword>
<accession>A0A501PGN8</accession>
<dbReference type="OrthoDB" id="9806864at2"/>
<reference evidence="8" key="1">
    <citation type="submission" date="2019-06" db="EMBL/GenBank/DDBJ databases">
        <title>The complete genome of Emcibacter congregatus ZYLT.</title>
        <authorList>
            <person name="Zhao Z."/>
        </authorList>
    </citation>
    <scope>NUCLEOTIDE SEQUENCE [LARGE SCALE GENOMIC DNA]</scope>
    <source>
        <strain evidence="8">MCCC 1A06723</strain>
    </source>
</reference>
<comment type="subcellular location">
    <subcellularLocation>
        <location evidence="1">Cytoplasm</location>
    </subcellularLocation>
</comment>
<evidence type="ECO:0000259" key="6">
    <source>
        <dbReference type="PROSITE" id="PS50995"/>
    </source>
</evidence>
<protein>
    <submittedName>
        <fullName evidence="7">MarR family transcriptional regulator</fullName>
    </submittedName>
</protein>
<name>A0A501PGN8_9PROT</name>
<dbReference type="InterPro" id="IPR000835">
    <property type="entry name" value="HTH_MarR-typ"/>
</dbReference>
<comment type="caution">
    <text evidence="7">The sequence shown here is derived from an EMBL/GenBank/DDBJ whole genome shotgun (WGS) entry which is preliminary data.</text>
</comment>
<dbReference type="RefSeq" id="WP_139941370.1">
    <property type="nucleotide sequence ID" value="NZ_JBHSYP010000002.1"/>
</dbReference>